<keyword evidence="3" id="KW-1015">Disulfide bond</keyword>
<protein>
    <recommendedName>
        <fullName evidence="4">Hyaluronidase</fullName>
        <ecNumber evidence="4">3.2.1.35</ecNumber>
    </recommendedName>
</protein>
<sequence length="314" mass="36284">MKVICVVTLLTGIISAVIAEPEGTKNFTIYWNVPTHLCERKPESDNISFRSLLDELKIVQNPGGKFRGSEFTILYSPGLWPSKEHNKTVNGGMPHLGNLTAHLEKLNETIIQNNTVSENFTGIAVIDMESWRPIFRQNTGWMIVYRNLVFDNITKGNESLSEALKKYKNNQDQLRKHKNYLFEKAAEIFEPKAVEFMNTSIAVLKELRPKAKWGYYVYIPKDHFNATERQQLVQGRVKEYDRLRKKDNPKAKIFPYIWHLYNLNEESYLNQTDLQMTLETLKKGGMDGAIFWAKSANVNSTDLCKKLHDYVNTT</sequence>
<dbReference type="InterPro" id="IPR018155">
    <property type="entry name" value="Hyaluronidase"/>
</dbReference>
<evidence type="ECO:0000313" key="6">
    <source>
        <dbReference type="Proteomes" id="UP000092462"/>
    </source>
</evidence>
<dbReference type="VEuPathDB" id="VectorBase:PPAI001993"/>
<dbReference type="SUPFAM" id="SSF51445">
    <property type="entry name" value="(Trans)glycosidases"/>
    <property type="match status" value="1"/>
</dbReference>
<dbReference type="PANTHER" id="PTHR11769:SF35">
    <property type="entry name" value="HYALURONIDASE"/>
    <property type="match status" value="1"/>
</dbReference>
<evidence type="ECO:0000256" key="2">
    <source>
        <dbReference type="ARBA" id="ARBA00022729"/>
    </source>
</evidence>
<comment type="similarity">
    <text evidence="1 4">Belongs to the glycosyl hydrolase 56 family.</text>
</comment>
<dbReference type="Gene3D" id="3.20.20.70">
    <property type="entry name" value="Aldolase class I"/>
    <property type="match status" value="2"/>
</dbReference>
<dbReference type="InterPro" id="IPR017853">
    <property type="entry name" value="GH"/>
</dbReference>
<dbReference type="AlphaFoldDB" id="A0A1B0D3S0"/>
<dbReference type="GO" id="GO:0030214">
    <property type="term" value="P:hyaluronan catabolic process"/>
    <property type="evidence" value="ECO:0007669"/>
    <property type="project" value="TreeGrafter"/>
</dbReference>
<comment type="catalytic activity">
    <reaction evidence="4">
        <text>Random hydrolysis of (1-&gt;4)-linkages between N-acetyl-beta-D-glucosamine and D-glucuronate residues in hyaluronate.</text>
        <dbReference type="EC" id="3.2.1.35"/>
    </reaction>
</comment>
<evidence type="ECO:0000256" key="3">
    <source>
        <dbReference type="ARBA" id="ARBA00023157"/>
    </source>
</evidence>
<dbReference type="VEuPathDB" id="VectorBase:PPAPM1_011188"/>
<keyword evidence="4" id="KW-0326">Glycosidase</keyword>
<dbReference type="GO" id="GO:0005975">
    <property type="term" value="P:carbohydrate metabolic process"/>
    <property type="evidence" value="ECO:0007669"/>
    <property type="project" value="InterPro"/>
</dbReference>
<accession>A0A1B0D3S0</accession>
<reference evidence="5" key="1">
    <citation type="submission" date="2022-08" db="UniProtKB">
        <authorList>
            <consortium name="EnsemblMetazoa"/>
        </authorList>
    </citation>
    <scope>IDENTIFICATION</scope>
    <source>
        <strain evidence="5">Israel</strain>
    </source>
</reference>
<dbReference type="GO" id="GO:0004415">
    <property type="term" value="F:hyalurononglucosaminidase activity"/>
    <property type="evidence" value="ECO:0007669"/>
    <property type="project" value="UniProtKB-UniRule"/>
</dbReference>
<keyword evidence="2" id="KW-0732">Signal</keyword>
<evidence type="ECO:0000256" key="4">
    <source>
        <dbReference type="RuleBase" id="RU610713"/>
    </source>
</evidence>
<dbReference type="Proteomes" id="UP000092462">
    <property type="component" value="Unassembled WGS sequence"/>
</dbReference>
<dbReference type="EMBL" id="AJVK01023669">
    <property type="status" value="NOT_ANNOTATED_CDS"/>
    <property type="molecule type" value="Genomic_DNA"/>
</dbReference>
<keyword evidence="4" id="KW-0378">Hydrolase</keyword>
<dbReference type="EMBL" id="AJVK01023670">
    <property type="status" value="NOT_ANNOTATED_CDS"/>
    <property type="molecule type" value="Genomic_DNA"/>
</dbReference>
<dbReference type="Pfam" id="PF01630">
    <property type="entry name" value="Glyco_hydro_56"/>
    <property type="match status" value="1"/>
</dbReference>
<proteinExistence type="inferred from homology"/>
<name>A0A1B0D3S0_PHLPP</name>
<dbReference type="PRINTS" id="PR00846">
    <property type="entry name" value="GLHYDRLASE56"/>
</dbReference>
<dbReference type="EnsemblMetazoa" id="PPAI001993-RA">
    <property type="protein sequence ID" value="PPAI001993-PA"/>
    <property type="gene ID" value="PPAI001993"/>
</dbReference>
<evidence type="ECO:0000313" key="5">
    <source>
        <dbReference type="EnsemblMetazoa" id="PPAI001993-PA"/>
    </source>
</evidence>
<dbReference type="EC" id="3.2.1.35" evidence="4"/>
<dbReference type="InterPro" id="IPR013785">
    <property type="entry name" value="Aldolase_TIM"/>
</dbReference>
<dbReference type="PANTHER" id="PTHR11769">
    <property type="entry name" value="HYALURONIDASE"/>
    <property type="match status" value="1"/>
</dbReference>
<evidence type="ECO:0000256" key="1">
    <source>
        <dbReference type="ARBA" id="ARBA00008871"/>
    </source>
</evidence>
<organism evidence="5 6">
    <name type="scientific">Phlebotomus papatasi</name>
    <name type="common">Sandfly</name>
    <dbReference type="NCBI Taxonomy" id="29031"/>
    <lineage>
        <taxon>Eukaryota</taxon>
        <taxon>Metazoa</taxon>
        <taxon>Ecdysozoa</taxon>
        <taxon>Arthropoda</taxon>
        <taxon>Hexapoda</taxon>
        <taxon>Insecta</taxon>
        <taxon>Pterygota</taxon>
        <taxon>Neoptera</taxon>
        <taxon>Endopterygota</taxon>
        <taxon>Diptera</taxon>
        <taxon>Nematocera</taxon>
        <taxon>Psychodoidea</taxon>
        <taxon>Psychodidae</taxon>
        <taxon>Phlebotomus</taxon>
        <taxon>Phlebotomus</taxon>
    </lineage>
</organism>
<keyword evidence="6" id="KW-1185">Reference proteome</keyword>